<keyword evidence="3" id="KW-0808">Transferase</keyword>
<evidence type="ECO:0000256" key="1">
    <source>
        <dbReference type="ARBA" id="ARBA00008138"/>
    </source>
</evidence>
<dbReference type="AlphaFoldDB" id="A0A381QPU4"/>
<feature type="transmembrane region" description="Helical" evidence="4">
    <location>
        <begin position="6"/>
        <end position="26"/>
    </location>
</feature>
<dbReference type="InterPro" id="IPR029063">
    <property type="entry name" value="SAM-dependent_MTases_sf"/>
</dbReference>
<dbReference type="Gene3D" id="3.40.50.150">
    <property type="entry name" value="Vaccinia Virus protein VP39"/>
    <property type="match status" value="1"/>
</dbReference>
<dbReference type="GO" id="GO:0032259">
    <property type="term" value="P:methylation"/>
    <property type="evidence" value="ECO:0007669"/>
    <property type="project" value="UniProtKB-KW"/>
</dbReference>
<evidence type="ECO:0000256" key="4">
    <source>
        <dbReference type="SAM" id="Phobius"/>
    </source>
</evidence>
<keyword evidence="4" id="KW-1133">Transmembrane helix</keyword>
<organism evidence="5">
    <name type="scientific">marine metagenome</name>
    <dbReference type="NCBI Taxonomy" id="408172"/>
    <lineage>
        <taxon>unclassified sequences</taxon>
        <taxon>metagenomes</taxon>
        <taxon>ecological metagenomes</taxon>
    </lineage>
</organism>
<name>A0A381QPU4_9ZZZZ</name>
<protein>
    <recommendedName>
        <fullName evidence="6">S-adenosyl-L-methionine-dependent methyltransferase</fullName>
    </recommendedName>
</protein>
<evidence type="ECO:0000256" key="3">
    <source>
        <dbReference type="ARBA" id="ARBA00022679"/>
    </source>
</evidence>
<dbReference type="PANTHER" id="PTHR43619:SF2">
    <property type="entry name" value="S-ADENOSYL-L-METHIONINE-DEPENDENT METHYLTRANSFERASES SUPERFAMILY PROTEIN"/>
    <property type="match status" value="1"/>
</dbReference>
<dbReference type="InterPro" id="IPR007213">
    <property type="entry name" value="Ppm1/Ppm2/Tcmp"/>
</dbReference>
<gene>
    <name evidence="5" type="ORF">METZ01_LOCUS34216</name>
</gene>
<keyword evidence="4" id="KW-0472">Membrane</keyword>
<dbReference type="Pfam" id="PF04072">
    <property type="entry name" value="LCM"/>
    <property type="match status" value="1"/>
</dbReference>
<dbReference type="GO" id="GO:0008168">
    <property type="term" value="F:methyltransferase activity"/>
    <property type="evidence" value="ECO:0007669"/>
    <property type="project" value="UniProtKB-KW"/>
</dbReference>
<sequence length="322" mass="36662">MTIISLIIYIPLQIIFIPFAILGVLLQTYKQIVVSRRLGISQSAIEIIVGRWTMHVFGMRDDEATARLAAVLPNNSLFGIWLALFPLWVKCKIAGKPFFYPQVREPGSENIANFVIARTLYFDRVITRVIPHVEQFVVMGAGYDARAYGNFQHNDVKFFELDKANEQQQKRAALESAGIPCEHVSFVSIDFTRERIFDRLIESGYDPDKKTLFLWEGVTLYLSETDVRKTMQDIRGSAAKGSILLSDIYADRFFERAKKGAGKKAMDYTNEGLDFSLDFTLEYEEALANFASSELMVVGETFFMGRNSEKGPFMVVVEMLYE</sequence>
<evidence type="ECO:0008006" key="6">
    <source>
        <dbReference type="Google" id="ProtNLM"/>
    </source>
</evidence>
<dbReference type="NCBIfam" id="TIGR00027">
    <property type="entry name" value="mthyl_TIGR00027"/>
    <property type="match status" value="1"/>
</dbReference>
<keyword evidence="4" id="KW-0812">Transmembrane</keyword>
<evidence type="ECO:0000256" key="2">
    <source>
        <dbReference type="ARBA" id="ARBA00022603"/>
    </source>
</evidence>
<comment type="similarity">
    <text evidence="1">Belongs to the UPF0677 family.</text>
</comment>
<dbReference type="EMBL" id="UINC01001465">
    <property type="protein sequence ID" value="SUZ81362.1"/>
    <property type="molecule type" value="Genomic_DNA"/>
</dbReference>
<reference evidence="5" key="1">
    <citation type="submission" date="2018-05" db="EMBL/GenBank/DDBJ databases">
        <authorList>
            <person name="Lanie J.A."/>
            <person name="Ng W.-L."/>
            <person name="Kazmierczak K.M."/>
            <person name="Andrzejewski T.M."/>
            <person name="Davidsen T.M."/>
            <person name="Wayne K.J."/>
            <person name="Tettelin H."/>
            <person name="Glass J.I."/>
            <person name="Rusch D."/>
            <person name="Podicherti R."/>
            <person name="Tsui H.-C.T."/>
            <person name="Winkler M.E."/>
        </authorList>
    </citation>
    <scope>NUCLEOTIDE SEQUENCE</scope>
</reference>
<dbReference type="PANTHER" id="PTHR43619">
    <property type="entry name" value="S-ADENOSYL-L-METHIONINE-DEPENDENT METHYLTRANSFERASE YKTD-RELATED"/>
    <property type="match status" value="1"/>
</dbReference>
<keyword evidence="2" id="KW-0489">Methyltransferase</keyword>
<feature type="transmembrane region" description="Helical" evidence="4">
    <location>
        <begin position="68"/>
        <end position="89"/>
    </location>
</feature>
<proteinExistence type="inferred from homology"/>
<dbReference type="InterPro" id="IPR011610">
    <property type="entry name" value="SAM_mthyl_Trfase_ML2640-like"/>
</dbReference>
<evidence type="ECO:0000313" key="5">
    <source>
        <dbReference type="EMBL" id="SUZ81362.1"/>
    </source>
</evidence>
<dbReference type="SUPFAM" id="SSF53335">
    <property type="entry name" value="S-adenosyl-L-methionine-dependent methyltransferases"/>
    <property type="match status" value="1"/>
</dbReference>
<accession>A0A381QPU4</accession>